<feature type="transmembrane region" description="Helical" evidence="1">
    <location>
        <begin position="31"/>
        <end position="54"/>
    </location>
</feature>
<keyword evidence="1" id="KW-0812">Transmembrane</keyword>
<organism evidence="2">
    <name type="scientific">Rhipicephalus microplus</name>
    <name type="common">Cattle tick</name>
    <name type="synonym">Boophilus microplus</name>
    <dbReference type="NCBI Taxonomy" id="6941"/>
    <lineage>
        <taxon>Eukaryota</taxon>
        <taxon>Metazoa</taxon>
        <taxon>Ecdysozoa</taxon>
        <taxon>Arthropoda</taxon>
        <taxon>Chelicerata</taxon>
        <taxon>Arachnida</taxon>
        <taxon>Acari</taxon>
        <taxon>Parasitiformes</taxon>
        <taxon>Ixodida</taxon>
        <taxon>Ixodoidea</taxon>
        <taxon>Ixodidae</taxon>
        <taxon>Rhipicephalinae</taxon>
        <taxon>Rhipicephalus</taxon>
        <taxon>Boophilus</taxon>
    </lineage>
</organism>
<keyword evidence="1" id="KW-1133">Transmembrane helix</keyword>
<protein>
    <submittedName>
        <fullName evidence="2">Putative conserved plasma membrane protein</fullName>
    </submittedName>
</protein>
<sequence length="175" mass="18570">MSMALSPTQVTITTGPSVPPSSPGLRFHLNVSFVTSLDGLLTVSEMVLSIIVYALTVSSAVGIASLNLLMSLSFCYWLLCFFILLSESMLTKPVLPTTTFFLIFHSFGSVLYVFISIAHLAIFSSSAAMVGAVLVKAVYNADAVNAAGVKYKAMGLIAGAAHLFHTALIIKKMIS</sequence>
<reference evidence="2" key="1">
    <citation type="submission" date="2019-09" db="EMBL/GenBank/DDBJ databases">
        <title>Organ-specific transcriptomic study of the physiology of the cattle tick, Rhipicephalus microplus.</title>
        <authorList>
            <person name="Tirloni L."/>
            <person name="Braz G."/>
            <person name="Gandara A.C.P."/>
            <person name="Sabadin G.A."/>
            <person name="da Silva R.M."/>
            <person name="Guizzo M.G."/>
            <person name="Machado J.A."/>
            <person name="Costa E.P."/>
            <person name="Gomes H.F."/>
            <person name="Moraes J."/>
            <person name="Mota M.B.S."/>
            <person name="Mesquita R.D."/>
            <person name="Alvarenga P.H."/>
            <person name="Alves F."/>
            <person name="Seixas A."/>
            <person name="da Fonseca R.N."/>
            <person name="Fogaca A."/>
            <person name="Logullo C."/>
            <person name="Tanaka A."/>
            <person name="Daffre S."/>
            <person name="Termignoni C."/>
            <person name="Vaz I.S.Jr."/>
            <person name="Oliveira P.L."/>
            <person name="Ribeiro J.M."/>
        </authorList>
    </citation>
    <scope>NUCLEOTIDE SEQUENCE</scope>
    <source>
        <strain evidence="2">Porto Alegre</strain>
    </source>
</reference>
<name>A0A6M2CI28_RHIMP</name>
<dbReference type="OrthoDB" id="6497904at2759"/>
<dbReference type="AlphaFoldDB" id="A0A6M2CI28"/>
<evidence type="ECO:0000256" key="1">
    <source>
        <dbReference type="SAM" id="Phobius"/>
    </source>
</evidence>
<dbReference type="EMBL" id="GHWJ01000217">
    <property type="protein sequence ID" value="NOV32954.1"/>
    <property type="molecule type" value="Transcribed_RNA"/>
</dbReference>
<dbReference type="VEuPathDB" id="VectorBase:LOC119177318"/>
<proteinExistence type="predicted"/>
<evidence type="ECO:0000313" key="2">
    <source>
        <dbReference type="EMBL" id="NOV32954.1"/>
    </source>
</evidence>
<accession>A0A6M2CI28</accession>
<keyword evidence="1" id="KW-0472">Membrane</keyword>
<feature type="transmembrane region" description="Helical" evidence="1">
    <location>
        <begin position="66"/>
        <end position="85"/>
    </location>
</feature>
<feature type="transmembrane region" description="Helical" evidence="1">
    <location>
        <begin position="97"/>
        <end position="115"/>
    </location>
</feature>